<keyword evidence="2" id="KW-1185">Reference proteome</keyword>
<name>A0A9R1X9H5_LACSA</name>
<dbReference type="EMBL" id="NBSK02000006">
    <property type="protein sequence ID" value="KAJ0202399.1"/>
    <property type="molecule type" value="Genomic_DNA"/>
</dbReference>
<gene>
    <name evidence="1" type="ORF">LSAT_V11C600314060</name>
</gene>
<reference evidence="1 2" key="1">
    <citation type="journal article" date="2017" name="Nat. Commun.">
        <title>Genome assembly with in vitro proximity ligation data and whole-genome triplication in lettuce.</title>
        <authorList>
            <person name="Reyes-Chin-Wo S."/>
            <person name="Wang Z."/>
            <person name="Yang X."/>
            <person name="Kozik A."/>
            <person name="Arikit S."/>
            <person name="Song C."/>
            <person name="Xia L."/>
            <person name="Froenicke L."/>
            <person name="Lavelle D.O."/>
            <person name="Truco M.J."/>
            <person name="Xia R."/>
            <person name="Zhu S."/>
            <person name="Xu C."/>
            <person name="Xu H."/>
            <person name="Xu X."/>
            <person name="Cox K."/>
            <person name="Korf I."/>
            <person name="Meyers B.C."/>
            <person name="Michelmore R.W."/>
        </authorList>
    </citation>
    <scope>NUCLEOTIDE SEQUENCE [LARGE SCALE GENOMIC DNA]</scope>
    <source>
        <strain evidence="2">cv. Salinas</strain>
        <tissue evidence="1">Seedlings</tissue>
    </source>
</reference>
<accession>A0A9R1X9H5</accession>
<dbReference type="AlphaFoldDB" id="A0A9R1X9H5"/>
<organism evidence="1 2">
    <name type="scientific">Lactuca sativa</name>
    <name type="common">Garden lettuce</name>
    <dbReference type="NCBI Taxonomy" id="4236"/>
    <lineage>
        <taxon>Eukaryota</taxon>
        <taxon>Viridiplantae</taxon>
        <taxon>Streptophyta</taxon>
        <taxon>Embryophyta</taxon>
        <taxon>Tracheophyta</taxon>
        <taxon>Spermatophyta</taxon>
        <taxon>Magnoliopsida</taxon>
        <taxon>eudicotyledons</taxon>
        <taxon>Gunneridae</taxon>
        <taxon>Pentapetalae</taxon>
        <taxon>asterids</taxon>
        <taxon>campanulids</taxon>
        <taxon>Asterales</taxon>
        <taxon>Asteraceae</taxon>
        <taxon>Cichorioideae</taxon>
        <taxon>Cichorieae</taxon>
        <taxon>Lactucinae</taxon>
        <taxon>Lactuca</taxon>
    </lineage>
</organism>
<evidence type="ECO:0000313" key="1">
    <source>
        <dbReference type="EMBL" id="KAJ0202399.1"/>
    </source>
</evidence>
<protein>
    <recommendedName>
        <fullName evidence="3">MULE transposase domain-containing protein</fullName>
    </recommendedName>
</protein>
<proteinExistence type="predicted"/>
<dbReference type="Proteomes" id="UP000235145">
    <property type="component" value="Unassembled WGS sequence"/>
</dbReference>
<evidence type="ECO:0000313" key="2">
    <source>
        <dbReference type="Proteomes" id="UP000235145"/>
    </source>
</evidence>
<sequence>MSVYLHNLRQTNPHTYMNIKTDMMDRCLLHVIYIGSVRLRGDHLKTMFVAVAMDENNHTLPIAFGMGVTNNVDSCTWVPNEVKGNSQRGY</sequence>
<evidence type="ECO:0008006" key="3">
    <source>
        <dbReference type="Google" id="ProtNLM"/>
    </source>
</evidence>
<comment type="caution">
    <text evidence="1">The sequence shown here is derived from an EMBL/GenBank/DDBJ whole genome shotgun (WGS) entry which is preliminary data.</text>
</comment>